<comment type="caution">
    <text evidence="2">The sequence shown here is derived from an EMBL/GenBank/DDBJ whole genome shotgun (WGS) entry which is preliminary data.</text>
</comment>
<dbReference type="InterPro" id="IPR045584">
    <property type="entry name" value="Pilin-like"/>
</dbReference>
<evidence type="ECO:0000313" key="3">
    <source>
        <dbReference type="Proteomes" id="UP001082899"/>
    </source>
</evidence>
<name>A0ABT3ZMB1_9BURK</name>
<dbReference type="Pfam" id="PF16732">
    <property type="entry name" value="ComP_DUS"/>
    <property type="match status" value="1"/>
</dbReference>
<gene>
    <name evidence="2" type="ORF">OVY01_10550</name>
</gene>
<dbReference type="EMBL" id="JAPMXC010000001">
    <property type="protein sequence ID" value="MCY0387664.1"/>
    <property type="molecule type" value="Genomic_DNA"/>
</dbReference>
<dbReference type="SUPFAM" id="SSF54523">
    <property type="entry name" value="Pili subunits"/>
    <property type="match status" value="1"/>
</dbReference>
<evidence type="ECO:0000313" key="2">
    <source>
        <dbReference type="EMBL" id="MCY0387664.1"/>
    </source>
</evidence>
<organism evidence="2 3">
    <name type="scientific">Robbsia betulipollinis</name>
    <dbReference type="NCBI Taxonomy" id="2981849"/>
    <lineage>
        <taxon>Bacteria</taxon>
        <taxon>Pseudomonadati</taxon>
        <taxon>Pseudomonadota</taxon>
        <taxon>Betaproteobacteria</taxon>
        <taxon>Burkholderiales</taxon>
        <taxon>Burkholderiaceae</taxon>
        <taxon>Robbsia</taxon>
    </lineage>
</organism>
<proteinExistence type="predicted"/>
<dbReference type="Proteomes" id="UP001082899">
    <property type="component" value="Unassembled WGS sequence"/>
</dbReference>
<dbReference type="InterPro" id="IPR031982">
    <property type="entry name" value="PilE-like"/>
</dbReference>
<dbReference type="NCBIfam" id="TIGR02532">
    <property type="entry name" value="IV_pilin_GFxxxE"/>
    <property type="match status" value="1"/>
</dbReference>
<sequence length="159" mass="16778">MTMHAPTRGMTLIETMLALLIAALVSAYAVPAYREYVARGHRQSAVHALYACALQREAGDGEGGAQRSLQGDGAGAEQGGGGACTATTAAYGISVRIAHTGAARDMPVYIIEAMPRSCGPQRADRCGIFTLDALGRRGNRRTDAHGRQTFEGCWSGTRH</sequence>
<feature type="region of interest" description="Disordered" evidence="1">
    <location>
        <begin position="61"/>
        <end position="80"/>
    </location>
</feature>
<dbReference type="RefSeq" id="WP_267847392.1">
    <property type="nucleotide sequence ID" value="NZ_JAPMXC010000001.1"/>
</dbReference>
<dbReference type="InterPro" id="IPR012902">
    <property type="entry name" value="N_methyl_site"/>
</dbReference>
<dbReference type="Gene3D" id="3.30.700.10">
    <property type="entry name" value="Glycoprotein, Type 4 Pilin"/>
    <property type="match status" value="1"/>
</dbReference>
<keyword evidence="3" id="KW-1185">Reference proteome</keyword>
<reference evidence="2" key="1">
    <citation type="submission" date="2022-11" db="EMBL/GenBank/DDBJ databases">
        <title>Robbsia betulipollinis sp. nov., isolated from pollen of birch (Betula pendula).</title>
        <authorList>
            <person name="Shi H."/>
            <person name="Ambika Manirajan B."/>
            <person name="Ratering S."/>
            <person name="Geissler-Plaum R."/>
            <person name="Schnell S."/>
        </authorList>
    </citation>
    <scope>NUCLEOTIDE SEQUENCE</scope>
    <source>
        <strain evidence="2">Bb-Pol-6</strain>
    </source>
</reference>
<protein>
    <submittedName>
        <fullName evidence="2">Prepilin-type N-terminal cleavage/methylation domain-containing protein</fullName>
    </submittedName>
</protein>
<evidence type="ECO:0000256" key="1">
    <source>
        <dbReference type="SAM" id="MobiDB-lite"/>
    </source>
</evidence>
<accession>A0ABT3ZMB1</accession>
<dbReference type="Pfam" id="PF07963">
    <property type="entry name" value="N_methyl"/>
    <property type="match status" value="1"/>
</dbReference>